<gene>
    <name evidence="1" type="ORF">UT11_C0011G0004</name>
</gene>
<reference evidence="1 2" key="1">
    <citation type="journal article" date="2015" name="Nature">
        <title>rRNA introns, odd ribosomes, and small enigmatic genomes across a large radiation of phyla.</title>
        <authorList>
            <person name="Brown C.T."/>
            <person name="Hug L.A."/>
            <person name="Thomas B.C."/>
            <person name="Sharon I."/>
            <person name="Castelle C.J."/>
            <person name="Singh A."/>
            <person name="Wilkins M.J."/>
            <person name="Williams K.H."/>
            <person name="Banfield J.F."/>
        </authorList>
    </citation>
    <scope>NUCLEOTIDE SEQUENCE [LARGE SCALE GENOMIC DNA]</scope>
</reference>
<evidence type="ECO:0000313" key="1">
    <source>
        <dbReference type="EMBL" id="KKQ90207.1"/>
    </source>
</evidence>
<evidence type="ECO:0008006" key="3">
    <source>
        <dbReference type="Google" id="ProtNLM"/>
    </source>
</evidence>
<dbReference type="Proteomes" id="UP000033934">
    <property type="component" value="Unassembled WGS sequence"/>
</dbReference>
<evidence type="ECO:0000313" key="2">
    <source>
        <dbReference type="Proteomes" id="UP000033934"/>
    </source>
</evidence>
<comment type="caution">
    <text evidence="1">The sequence shown here is derived from an EMBL/GenBank/DDBJ whole genome shotgun (WGS) entry which is preliminary data.</text>
</comment>
<dbReference type="AlphaFoldDB" id="A0A0G0LGM6"/>
<accession>A0A0G0LGM6</accession>
<sequence length="138" mass="16177">MLVSTFCRYGLVVKRVLPKDKSPVRFRLPALKKNSKDFSKIMAQNKKQSKNKAIAIFEGKHIRRHWDDQKELWYFSVSDVIAVLTKSVDPVAYWRKLKKRLLKEGGNETVTKCHGLIKNYFTVGHTIRNIFIFRLNNP</sequence>
<organism evidence="1 2">
    <name type="scientific">Berkelbacteria bacterium GW2011_GWA2_38_9</name>
    <dbReference type="NCBI Taxonomy" id="1618334"/>
    <lineage>
        <taxon>Bacteria</taxon>
        <taxon>Candidatus Berkelbacteria</taxon>
    </lineage>
</organism>
<dbReference type="EMBL" id="LBVO01000011">
    <property type="protein sequence ID" value="KKQ90207.1"/>
    <property type="molecule type" value="Genomic_DNA"/>
</dbReference>
<proteinExistence type="predicted"/>
<protein>
    <recommendedName>
        <fullName evidence="3">Bro-N domain-containing protein</fullName>
    </recommendedName>
</protein>
<name>A0A0G0LGM6_9BACT</name>